<evidence type="ECO:0000256" key="7">
    <source>
        <dbReference type="ARBA" id="ARBA00022927"/>
    </source>
</evidence>
<dbReference type="AlphaFoldDB" id="A0A0S2TBR8"/>
<keyword evidence="5" id="KW-1003">Cell membrane</keyword>
<accession>A0A0S2TBR8</accession>
<evidence type="ECO:0000256" key="9">
    <source>
        <dbReference type="ARBA" id="ARBA00023010"/>
    </source>
</evidence>
<keyword evidence="9" id="KW-0811">Translocation</keyword>
<dbReference type="InterPro" id="IPR003849">
    <property type="entry name" value="Preprotein_translocase_YajC"/>
</dbReference>
<dbReference type="PRINTS" id="PR01853">
    <property type="entry name" value="YAJCTRNLCASE"/>
</dbReference>
<dbReference type="STRING" id="1748243.Tel_05125"/>
<evidence type="ECO:0000256" key="3">
    <source>
        <dbReference type="ARBA" id="ARBA00014962"/>
    </source>
</evidence>
<protein>
    <recommendedName>
        <fullName evidence="3">Sec translocon accessory complex subunit YajC</fullName>
    </recommendedName>
</protein>
<reference evidence="12" key="1">
    <citation type="submission" date="2015-10" db="EMBL/GenBank/DDBJ databases">
        <title>Description of Candidatus Tenderia electrophaga gen. nov, sp. nov., an Uncultivated Electroautotroph from a Biocathode Enrichment.</title>
        <authorList>
            <person name="Eddie B.J."/>
            <person name="Malanoski A.P."/>
            <person name="Wang Z."/>
            <person name="Hall R.J."/>
            <person name="Oh S.D."/>
            <person name="Heiner C."/>
            <person name="Lin B."/>
            <person name="Strycharz-Glaven S.M."/>
        </authorList>
    </citation>
    <scope>NUCLEOTIDE SEQUENCE [LARGE SCALE GENOMIC DNA]</scope>
    <source>
        <strain evidence="12">NRL1</strain>
    </source>
</reference>
<keyword evidence="8 11" id="KW-1133">Transmembrane helix</keyword>
<dbReference type="Pfam" id="PF02699">
    <property type="entry name" value="YajC"/>
    <property type="match status" value="1"/>
</dbReference>
<dbReference type="KEGG" id="tee:Tel_05125"/>
<proteinExistence type="inferred from homology"/>
<evidence type="ECO:0000256" key="10">
    <source>
        <dbReference type="ARBA" id="ARBA00023136"/>
    </source>
</evidence>
<feature type="transmembrane region" description="Helical" evidence="11">
    <location>
        <begin position="23"/>
        <end position="41"/>
    </location>
</feature>
<keyword evidence="10 11" id="KW-0472">Membrane</keyword>
<dbReference type="Proteomes" id="UP000055136">
    <property type="component" value="Chromosome"/>
</dbReference>
<evidence type="ECO:0000313" key="13">
    <source>
        <dbReference type="Proteomes" id="UP000055136"/>
    </source>
</evidence>
<dbReference type="SMART" id="SM01323">
    <property type="entry name" value="YajC"/>
    <property type="match status" value="1"/>
</dbReference>
<dbReference type="EMBL" id="CP013099">
    <property type="protein sequence ID" value="ALP52577.1"/>
    <property type="molecule type" value="Genomic_DNA"/>
</dbReference>
<evidence type="ECO:0000313" key="12">
    <source>
        <dbReference type="EMBL" id="ALP52577.1"/>
    </source>
</evidence>
<evidence type="ECO:0000256" key="5">
    <source>
        <dbReference type="ARBA" id="ARBA00022475"/>
    </source>
</evidence>
<dbReference type="GO" id="GO:0005886">
    <property type="term" value="C:plasma membrane"/>
    <property type="evidence" value="ECO:0007669"/>
    <property type="project" value="UniProtKB-SubCell"/>
</dbReference>
<name>A0A0S2TBR8_9GAMM</name>
<evidence type="ECO:0000256" key="4">
    <source>
        <dbReference type="ARBA" id="ARBA00022448"/>
    </source>
</evidence>
<evidence type="ECO:0000256" key="1">
    <source>
        <dbReference type="ARBA" id="ARBA00004162"/>
    </source>
</evidence>
<dbReference type="NCBIfam" id="TIGR00739">
    <property type="entry name" value="yajC"/>
    <property type="match status" value="1"/>
</dbReference>
<organism evidence="12 13">
    <name type="scientific">Candidatus Tenderia electrophaga</name>
    <dbReference type="NCBI Taxonomy" id="1748243"/>
    <lineage>
        <taxon>Bacteria</taxon>
        <taxon>Pseudomonadati</taxon>
        <taxon>Pseudomonadota</taxon>
        <taxon>Gammaproteobacteria</taxon>
        <taxon>Candidatus Tenderiales</taxon>
        <taxon>Candidatus Tenderiaceae</taxon>
        <taxon>Candidatus Tenderia</taxon>
    </lineage>
</organism>
<keyword evidence="13" id="KW-1185">Reference proteome</keyword>
<keyword evidence="7" id="KW-0653">Protein transport</keyword>
<evidence type="ECO:0000256" key="2">
    <source>
        <dbReference type="ARBA" id="ARBA00006742"/>
    </source>
</evidence>
<comment type="subcellular location">
    <subcellularLocation>
        <location evidence="1">Cell membrane</location>
        <topology evidence="1">Single-pass membrane protein</topology>
    </subcellularLocation>
</comment>
<dbReference type="GO" id="GO:0015031">
    <property type="term" value="P:protein transport"/>
    <property type="evidence" value="ECO:0007669"/>
    <property type="project" value="UniProtKB-KW"/>
</dbReference>
<keyword evidence="6 11" id="KW-0812">Transmembrane</keyword>
<evidence type="ECO:0000256" key="11">
    <source>
        <dbReference type="SAM" id="Phobius"/>
    </source>
</evidence>
<gene>
    <name evidence="12" type="ORF">Tel_05125</name>
</gene>
<comment type="similarity">
    <text evidence="2">Belongs to the YajC family.</text>
</comment>
<sequence>MSFFISDAMAQQAPAAGAGEPGMINFIFLIVLFLIFYFLLLRPQMKRAKEHKKMTEALAKNDEVVTSGGIAGKIAKVDDSFITLQIAEGVEVQVQKNAISSLLPKGSVKV</sequence>
<keyword evidence="4" id="KW-0813">Transport</keyword>
<dbReference type="PANTHER" id="PTHR33909:SF1">
    <property type="entry name" value="SEC TRANSLOCON ACCESSORY COMPLEX SUBUNIT YAJC"/>
    <property type="match status" value="1"/>
</dbReference>
<dbReference type="PANTHER" id="PTHR33909">
    <property type="entry name" value="SEC TRANSLOCON ACCESSORY COMPLEX SUBUNIT YAJC"/>
    <property type="match status" value="1"/>
</dbReference>
<evidence type="ECO:0000256" key="8">
    <source>
        <dbReference type="ARBA" id="ARBA00022989"/>
    </source>
</evidence>
<evidence type="ECO:0000256" key="6">
    <source>
        <dbReference type="ARBA" id="ARBA00022692"/>
    </source>
</evidence>